<keyword evidence="1 2" id="KW-0539">Nucleus</keyword>
<dbReference type="Gene3D" id="1.10.10.60">
    <property type="entry name" value="Homeodomain-like"/>
    <property type="match status" value="1"/>
</dbReference>
<dbReference type="CDD" id="cd00086">
    <property type="entry name" value="homeodomain"/>
    <property type="match status" value="1"/>
</dbReference>
<name>A0ABQ8XBA2_9EUKA</name>
<dbReference type="Proteomes" id="UP001150062">
    <property type="component" value="Unassembled WGS sequence"/>
</dbReference>
<dbReference type="EMBL" id="JAOAOG010000315">
    <property type="protein sequence ID" value="KAJ6229930.1"/>
    <property type="molecule type" value="Genomic_DNA"/>
</dbReference>
<feature type="compositionally biased region" description="Basic and acidic residues" evidence="3">
    <location>
        <begin position="172"/>
        <end position="201"/>
    </location>
</feature>
<feature type="compositionally biased region" description="Low complexity" evidence="3">
    <location>
        <begin position="230"/>
        <end position="243"/>
    </location>
</feature>
<evidence type="ECO:0000259" key="4">
    <source>
        <dbReference type="PROSITE" id="PS50071"/>
    </source>
</evidence>
<accession>A0ABQ8XBA2</accession>
<dbReference type="InterPro" id="IPR009057">
    <property type="entry name" value="Homeodomain-like_sf"/>
</dbReference>
<gene>
    <name evidence="5" type="ORF">M0813_07151</name>
</gene>
<feature type="DNA-binding region" description="Homeobox" evidence="1">
    <location>
        <begin position="7"/>
        <end position="66"/>
    </location>
</feature>
<feature type="domain" description="Homeobox" evidence="4">
    <location>
        <begin position="5"/>
        <end position="65"/>
    </location>
</feature>
<proteinExistence type="predicted"/>
<dbReference type="SUPFAM" id="SSF46689">
    <property type="entry name" value="Homeodomain-like"/>
    <property type="match status" value="1"/>
</dbReference>
<evidence type="ECO:0000256" key="1">
    <source>
        <dbReference type="PROSITE-ProRule" id="PRU00108"/>
    </source>
</evidence>
<comment type="caution">
    <text evidence="5">The sequence shown here is derived from an EMBL/GenBank/DDBJ whole genome shotgun (WGS) entry which is preliminary data.</text>
</comment>
<organism evidence="5 6">
    <name type="scientific">Anaeramoeba flamelloides</name>
    <dbReference type="NCBI Taxonomy" id="1746091"/>
    <lineage>
        <taxon>Eukaryota</taxon>
        <taxon>Metamonada</taxon>
        <taxon>Anaeramoebidae</taxon>
        <taxon>Anaeramoeba</taxon>
    </lineage>
</organism>
<keyword evidence="1 2" id="KW-0371">Homeobox</keyword>
<protein>
    <submittedName>
        <fullName evidence="5">Pou domain</fullName>
    </submittedName>
</protein>
<comment type="subcellular location">
    <subcellularLocation>
        <location evidence="1 2">Nucleus</location>
    </subcellularLocation>
</comment>
<keyword evidence="6" id="KW-1185">Reference proteome</keyword>
<evidence type="ECO:0000313" key="6">
    <source>
        <dbReference type="Proteomes" id="UP001150062"/>
    </source>
</evidence>
<dbReference type="SMART" id="SM00389">
    <property type="entry name" value="HOX"/>
    <property type="match status" value="1"/>
</dbReference>
<dbReference type="InterPro" id="IPR001356">
    <property type="entry name" value="HD"/>
</dbReference>
<reference evidence="5" key="1">
    <citation type="submission" date="2022-08" db="EMBL/GenBank/DDBJ databases">
        <title>Novel sulfate-reducing endosymbionts in the free-living metamonad Anaeramoeba.</title>
        <authorList>
            <person name="Jerlstrom-Hultqvist J."/>
            <person name="Cepicka I."/>
            <person name="Gallot-Lavallee L."/>
            <person name="Salas-Leiva D."/>
            <person name="Curtis B.A."/>
            <person name="Zahonova K."/>
            <person name="Pipaliya S."/>
            <person name="Dacks J."/>
            <person name="Roger A.J."/>
        </authorList>
    </citation>
    <scope>NUCLEOTIDE SEQUENCE</scope>
    <source>
        <strain evidence="5">Schooner1</strain>
    </source>
</reference>
<feature type="region of interest" description="Disordered" evidence="3">
    <location>
        <begin position="160"/>
        <end position="243"/>
    </location>
</feature>
<dbReference type="PROSITE" id="PS50071">
    <property type="entry name" value="HOMEOBOX_2"/>
    <property type="match status" value="1"/>
</dbReference>
<feature type="region of interest" description="Disordered" evidence="3">
    <location>
        <begin position="362"/>
        <end position="384"/>
    </location>
</feature>
<sequence>MTENTDKQKKRKFTTQNEREYLRKKFIVHRQPSRKMLGVMAEELNWQKKRVARWFSNQRARTPKQSKLLVEIESQKQIMSERKKVLSYSTQNSIDRIDFFKQIRNSINEIHIDLKNTKDELKDVLQLINSNSLLRLENKIYEIERQLVIQQNKEEKYLNYLKPKTKNGNLDANEKDQEKDQEKEKEKEKDKRQENEKENLTKRKRTREQTSKLMSNSVNTSNGNMTTGVNRQNNPRNNQSNNFKMPDIIINNDNANDFGFSGKKKSPIDSRSRDLTKRISQVTISPPNNVKYPLSQQNELQNLAIHQKEANQKLNIGNQGNINSRNIINENQSTTLGWGIPDLSIDEFSKIFDEFSKSFSKKQKELTEQQQPPPKKKKKKTSKSGIGLGYSWGIPDLDKNEFNQLLADFNNSFSDNKDQQQQQQEQKIANEKINEQNILKKDLNINNGILFVENEQQQEKEENVPVEEEGGEEELVIGWGIPDIDIESFTQYLSYDTDTKIIN</sequence>
<keyword evidence="1 2" id="KW-0238">DNA-binding</keyword>
<evidence type="ECO:0000313" key="5">
    <source>
        <dbReference type="EMBL" id="KAJ6229930.1"/>
    </source>
</evidence>
<dbReference type="Pfam" id="PF00046">
    <property type="entry name" value="Homeodomain"/>
    <property type="match status" value="1"/>
</dbReference>
<evidence type="ECO:0000256" key="3">
    <source>
        <dbReference type="SAM" id="MobiDB-lite"/>
    </source>
</evidence>
<evidence type="ECO:0000256" key="2">
    <source>
        <dbReference type="RuleBase" id="RU000682"/>
    </source>
</evidence>
<feature type="compositionally biased region" description="Polar residues" evidence="3">
    <location>
        <begin position="211"/>
        <end position="229"/>
    </location>
</feature>